<name>A0A8H6Z2E8_9AGAR</name>
<keyword evidence="2" id="KW-0418">Kinase</keyword>
<dbReference type="InterPro" id="IPR001245">
    <property type="entry name" value="Ser-Thr/Tyr_kinase_cat_dom"/>
</dbReference>
<reference evidence="2" key="1">
    <citation type="submission" date="2020-05" db="EMBL/GenBank/DDBJ databases">
        <title>Mycena genomes resolve the evolution of fungal bioluminescence.</title>
        <authorList>
            <person name="Tsai I.J."/>
        </authorList>
    </citation>
    <scope>NUCLEOTIDE SEQUENCE</scope>
    <source>
        <strain evidence="2">CCC161011</strain>
    </source>
</reference>
<dbReference type="Proteomes" id="UP000620124">
    <property type="component" value="Unassembled WGS sequence"/>
</dbReference>
<protein>
    <submittedName>
        <fullName evidence="2">Protein kinase domain-containing protein</fullName>
    </submittedName>
</protein>
<dbReference type="GO" id="GO:0005524">
    <property type="term" value="F:ATP binding"/>
    <property type="evidence" value="ECO:0007669"/>
    <property type="project" value="InterPro"/>
</dbReference>
<organism evidence="2 3">
    <name type="scientific">Mycena venus</name>
    <dbReference type="NCBI Taxonomy" id="2733690"/>
    <lineage>
        <taxon>Eukaryota</taxon>
        <taxon>Fungi</taxon>
        <taxon>Dikarya</taxon>
        <taxon>Basidiomycota</taxon>
        <taxon>Agaricomycotina</taxon>
        <taxon>Agaricomycetes</taxon>
        <taxon>Agaricomycetidae</taxon>
        <taxon>Agaricales</taxon>
        <taxon>Marasmiineae</taxon>
        <taxon>Mycenaceae</taxon>
        <taxon>Mycena</taxon>
    </lineage>
</organism>
<gene>
    <name evidence="2" type="ORF">MVEN_00240800</name>
</gene>
<sequence length="926" mass="105313">MPTTNLPESLASFVLPPPPGEYRIWFTSYIFWCSADGRTGPPWWDLLCGAAANDLWLWEDEDEEVIKKLVEDLDSHRDRDNHHWVPLKEWDDACRALSARLSRKTAPASSRPLAHLTPPIRLRFIAWLLLAGPLERTRILLDAGFPGIGSLIYDWANALQYLGPAATICKVCRISHALPIWIATMLEVYSLEDVRSIPWYYECNCLDSELTAIACSERRTIPETFLGKGSPAFRVLYEVVVPLWPLLHWVAFRTTANDQTDPLPEFLHAIRGQDQDLFAWDDDDDSELRLLIAKNTNGLELYPQDWNKYMVEIPLETWVQIGNITRTVDRQRRGSDDTLIRLAAISLKYSTPIAFQNIFSPLNVWFEKSPFAIMARAVDKRCKIHLITTDFESEEFWVSQNLENWLSTREAKRCQWICHYSLDSSICELVQVMNFVLHTTHQNLATYACSRILQRPRGPDRNRALDELVKFEDIGLSGKSLTHPPSHVKFLLGLVKQSVENDSSTSHTISTDVHEHINRDISDIVVRLVLFLRKPQSYKDFLAYRETDAQRLLDVLQDLLDLVSFSIVRPTIFEALVRLSRASGLHPRCFALSGLQKVGQQVTGGGFGDIWKGLVRGQGVSVKIMRIFEDSDIKAVLKEFGREAVIWRQLCHPNVLPFFGVYHLESRLCLVSPWMENGNVMKYLAHQNPSTDDRLSLILDVALGLEYLHREKVIHGDLKGLSILVTPSHRACIADFGVSSIAKAMTARFTHSTVTAQAGTARYQAPELFEVENPAQIHFGSDVYAFGCVCYEILTGKVPFPELQNDMAVMMRVAQGHRPSRPLSCLGTTTLDSVWKLMQECWEGKSEIRPSASQLVERLVSPSIGAKSMSSTIDWDDKFTSKFRRSLQPESLLPSVIQIERILFGDEVVEGKTFTTRRDWSFLSRI</sequence>
<evidence type="ECO:0000313" key="3">
    <source>
        <dbReference type="Proteomes" id="UP000620124"/>
    </source>
</evidence>
<dbReference type="PANTHER" id="PTHR44329">
    <property type="entry name" value="SERINE/THREONINE-PROTEIN KINASE TNNI3K-RELATED"/>
    <property type="match status" value="1"/>
</dbReference>
<feature type="domain" description="Protein kinase" evidence="1">
    <location>
        <begin position="596"/>
        <end position="864"/>
    </location>
</feature>
<dbReference type="InterPro" id="IPR051681">
    <property type="entry name" value="Ser/Thr_Kinases-Pseudokinases"/>
</dbReference>
<dbReference type="PROSITE" id="PS50011">
    <property type="entry name" value="PROTEIN_KINASE_DOM"/>
    <property type="match status" value="1"/>
</dbReference>
<dbReference type="Pfam" id="PF07714">
    <property type="entry name" value="PK_Tyr_Ser-Thr"/>
    <property type="match status" value="1"/>
</dbReference>
<evidence type="ECO:0000259" key="1">
    <source>
        <dbReference type="PROSITE" id="PS50011"/>
    </source>
</evidence>
<comment type="caution">
    <text evidence="2">The sequence shown here is derived from an EMBL/GenBank/DDBJ whole genome shotgun (WGS) entry which is preliminary data.</text>
</comment>
<evidence type="ECO:0000313" key="2">
    <source>
        <dbReference type="EMBL" id="KAF7369136.1"/>
    </source>
</evidence>
<dbReference type="OrthoDB" id="2995351at2759"/>
<keyword evidence="3" id="KW-1185">Reference proteome</keyword>
<dbReference type="AlphaFoldDB" id="A0A8H6Z2E8"/>
<dbReference type="Gene3D" id="1.10.510.10">
    <property type="entry name" value="Transferase(Phosphotransferase) domain 1"/>
    <property type="match status" value="1"/>
</dbReference>
<dbReference type="EMBL" id="JACAZI010000002">
    <property type="protein sequence ID" value="KAF7369136.1"/>
    <property type="molecule type" value="Genomic_DNA"/>
</dbReference>
<keyword evidence="2" id="KW-0808">Transferase</keyword>
<proteinExistence type="predicted"/>
<dbReference type="SUPFAM" id="SSF56112">
    <property type="entry name" value="Protein kinase-like (PK-like)"/>
    <property type="match status" value="1"/>
</dbReference>
<accession>A0A8H6Z2E8</accession>
<dbReference type="InterPro" id="IPR000719">
    <property type="entry name" value="Prot_kinase_dom"/>
</dbReference>
<dbReference type="GO" id="GO:0004674">
    <property type="term" value="F:protein serine/threonine kinase activity"/>
    <property type="evidence" value="ECO:0007669"/>
    <property type="project" value="TreeGrafter"/>
</dbReference>
<dbReference type="InterPro" id="IPR011009">
    <property type="entry name" value="Kinase-like_dom_sf"/>
</dbReference>